<comment type="caution">
    <text evidence="1">The sequence shown here is derived from an EMBL/GenBank/DDBJ whole genome shotgun (WGS) entry which is preliminary data.</text>
</comment>
<dbReference type="EMBL" id="BDGI01000113">
    <property type="protein sequence ID" value="GAV29353.1"/>
    <property type="molecule type" value="Genomic_DNA"/>
</dbReference>
<gene>
    <name evidence="1" type="ORF">PMKS-002835</name>
</gene>
<dbReference type="Proteomes" id="UP000186136">
    <property type="component" value="Unassembled WGS sequence"/>
</dbReference>
<organism evidence="1 2">
    <name type="scientific">Pichia membranifaciens</name>
    <dbReference type="NCBI Taxonomy" id="4926"/>
    <lineage>
        <taxon>Eukaryota</taxon>
        <taxon>Fungi</taxon>
        <taxon>Dikarya</taxon>
        <taxon>Ascomycota</taxon>
        <taxon>Saccharomycotina</taxon>
        <taxon>Pichiomycetes</taxon>
        <taxon>Pichiales</taxon>
        <taxon>Pichiaceae</taxon>
        <taxon>Pichia</taxon>
    </lineage>
</organism>
<evidence type="ECO:0000313" key="2">
    <source>
        <dbReference type="Proteomes" id="UP000186136"/>
    </source>
</evidence>
<reference evidence="1 2" key="1">
    <citation type="submission" date="2016-08" db="EMBL/GenBank/DDBJ databases">
        <title>Whole genome shotgun sequence of Pichia membranifaciens KS47-1.</title>
        <authorList>
            <person name="Konishi M."/>
            <person name="Ishida M."/>
            <person name="Arakawa T."/>
            <person name="Kato Y."/>
            <person name="Horiuchi J."/>
        </authorList>
    </citation>
    <scope>NUCLEOTIDE SEQUENCE [LARGE SCALE GENOMIC DNA]</scope>
    <source>
        <strain evidence="1 2">KS47-1</strain>
    </source>
</reference>
<proteinExistence type="predicted"/>
<evidence type="ECO:0000313" key="1">
    <source>
        <dbReference type="EMBL" id="GAV29353.1"/>
    </source>
</evidence>
<protein>
    <submittedName>
        <fullName evidence="1">Uncharacterized protein</fullName>
    </submittedName>
</protein>
<keyword evidence="2" id="KW-1185">Reference proteome</keyword>
<sequence length="196" mass="22259">MCYQRKKYCRSALEAVKPSVEYGYHVWFGAFILVEIHVCLFFKKRPPVEQEIWDDQDFQTAQHKDFFKQFFLPGDILGVGVKDSRVTCVRTSRDQRGDRERVQTQVEEGEGFGIGAEEIQMVHDGVAKVRIFGDFVFVNVVGKHVIAVQVHQGELLQSAEVDVLVQVLHQLEVGCGGVIEDASFVLDFQVFHVGQV</sequence>
<accession>A0A1Q2YJ03</accession>
<dbReference type="AlphaFoldDB" id="A0A1Q2YJ03"/>
<name>A0A1Q2YJ03_9ASCO</name>